<dbReference type="OrthoDB" id="10254945at2759"/>
<dbReference type="EMBL" id="PHWZ01000024">
    <property type="protein sequence ID" value="TEY83837.1"/>
    <property type="molecule type" value="Genomic_DNA"/>
</dbReference>
<organism evidence="2 3">
    <name type="scientific">Botryotinia calthae</name>
    <dbReference type="NCBI Taxonomy" id="38488"/>
    <lineage>
        <taxon>Eukaryota</taxon>
        <taxon>Fungi</taxon>
        <taxon>Dikarya</taxon>
        <taxon>Ascomycota</taxon>
        <taxon>Pezizomycotina</taxon>
        <taxon>Leotiomycetes</taxon>
        <taxon>Helotiales</taxon>
        <taxon>Sclerotiniaceae</taxon>
        <taxon>Botryotinia</taxon>
    </lineage>
</organism>
<sequence length="726" mass="84031">MANAPDAAYDEARAIGKIYYDTTGQLLSLKSQTLISTSSERSRYTLGWTSLAKRYGRPLGRFASVDHRILGNEAKSGITPREDYSKSHRSRKRGNWKESSHELERYQRKRFNGFTTFDFYTMKCLAALDTDVFLHNLRNPIHPCFEESKWVTENDMPKHKGAIPILGDETGFWMADNPAVWNLLKPCLQLATMMLHNECKYSWLDALLNGSYEDVPESIKEIKLQRFFSRTHSERISRSSPRTLENSIQNMTSKVVFGFHSGYEEVTTGLPRSRTSRNAITRNHTIFDRIEVLVSTEMAQPLLRDDLTDAEKMGNRLRIATALVHEFAIWGGQPTPLVTQMYNRGGPGLPNLGIIKTSWFTDKNKAYQTSRKAPPLNRKPKRGQNDKFHTYYYWPVPTQWYSYLFSEGFWENVREFGPEAKKIRTEKRGMRYLSKDHPDAKSQIDDSGIRIGSGWPYGIPQTRSQVKRFIVANNILTRISKQHGFEEGSHDPLDHFNIKPPKVTYLCPRWNEITEHLFSNRGPLELALDTMELLSEPTFFRYIRDHGGINLTSSEFRNFLGVADEKRELFLWELFPGFGIVKRIATGWPPPLDKPDSISWPSPIGEPVEEDMETLDNLMSDEAVQGALYEYCGECRDLDIETFRLWLVDRFEMEEFDGEDADEEFRDLIWETVRQGGAYFTLGPKNIVRFIYPIEEIREERADAFAKERMKAIQEREEDAIKIAFS</sequence>
<keyword evidence="3" id="KW-1185">Reference proteome</keyword>
<dbReference type="AlphaFoldDB" id="A0A4Y8DEA3"/>
<proteinExistence type="predicted"/>
<evidence type="ECO:0000313" key="2">
    <source>
        <dbReference type="EMBL" id="TEY83837.1"/>
    </source>
</evidence>
<dbReference type="STRING" id="38488.A0A4Y8DEA3"/>
<accession>A0A4Y8DEA3</accession>
<evidence type="ECO:0000313" key="3">
    <source>
        <dbReference type="Proteomes" id="UP000297299"/>
    </source>
</evidence>
<reference evidence="2 3" key="1">
    <citation type="submission" date="2017-11" db="EMBL/GenBank/DDBJ databases">
        <title>Comparative genomics of Botrytis spp.</title>
        <authorList>
            <person name="Valero-Jimenez C.A."/>
            <person name="Tapia P."/>
            <person name="Veloso J."/>
            <person name="Silva-Moreno E."/>
            <person name="Staats M."/>
            <person name="Valdes J.H."/>
            <person name="Van Kan J.A.L."/>
        </authorList>
    </citation>
    <scope>NUCLEOTIDE SEQUENCE [LARGE SCALE GENOMIC DNA]</scope>
    <source>
        <strain evidence="2 3">MUCL2830</strain>
    </source>
</reference>
<evidence type="ECO:0000256" key="1">
    <source>
        <dbReference type="SAM" id="MobiDB-lite"/>
    </source>
</evidence>
<protein>
    <submittedName>
        <fullName evidence="2">Uncharacterized protein</fullName>
    </submittedName>
</protein>
<gene>
    <name evidence="2" type="ORF">BOTCAL_0024g00460</name>
</gene>
<name>A0A4Y8DEA3_9HELO</name>
<feature type="region of interest" description="Disordered" evidence="1">
    <location>
        <begin position="76"/>
        <end position="99"/>
    </location>
</feature>
<dbReference type="Proteomes" id="UP000297299">
    <property type="component" value="Unassembled WGS sequence"/>
</dbReference>
<comment type="caution">
    <text evidence="2">The sequence shown here is derived from an EMBL/GenBank/DDBJ whole genome shotgun (WGS) entry which is preliminary data.</text>
</comment>